<organism evidence="3 4">
    <name type="scientific">Leptonychotes weddellii</name>
    <name type="common">Weddell seal</name>
    <name type="synonym">Otaria weddellii</name>
    <dbReference type="NCBI Taxonomy" id="9713"/>
    <lineage>
        <taxon>Eukaryota</taxon>
        <taxon>Metazoa</taxon>
        <taxon>Chordata</taxon>
        <taxon>Craniata</taxon>
        <taxon>Vertebrata</taxon>
        <taxon>Euteleostomi</taxon>
        <taxon>Mammalia</taxon>
        <taxon>Eutheria</taxon>
        <taxon>Laurasiatheria</taxon>
        <taxon>Carnivora</taxon>
        <taxon>Caniformia</taxon>
        <taxon>Pinnipedia</taxon>
        <taxon>Phocidae</taxon>
        <taxon>Monachinae</taxon>
        <taxon>Lobodontini</taxon>
        <taxon>Leptonychotes</taxon>
    </lineage>
</organism>
<evidence type="ECO:0000313" key="4">
    <source>
        <dbReference type="RefSeq" id="XP_030892420.1"/>
    </source>
</evidence>
<gene>
    <name evidence="4" type="primary">LOC102745372</name>
</gene>
<dbReference type="GO" id="GO:0006915">
    <property type="term" value="P:apoptotic process"/>
    <property type="evidence" value="ECO:0007669"/>
    <property type="project" value="InterPro"/>
</dbReference>
<keyword evidence="3" id="KW-1185">Reference proteome</keyword>
<dbReference type="InterPro" id="IPR037847">
    <property type="entry name" value="GRAMDC4"/>
</dbReference>
<protein>
    <submittedName>
        <fullName evidence="4">GRAM domain-containing protein 4</fullName>
    </submittedName>
</protein>
<sequence length="271" mass="31459">MMWDSDRHVKVKQRGSVLNMLRRLDKIRFRGHKRDDFLDLAESPNASDTECGDEVPLKIPRTSTRDSEELRDPAGPGTLIMAAGVQDFNRTEFDRLNEIKGHLEIALLEKHFLQEELRKLREETNSEMLRQELDRERQRRIELEQKVQEVLKARSEEQTAQQPPKGQAQANNGADRRSQGLCPRVQKWFYEKFGEYVEDFRFQPEESTVETEEPLSARRWGPSRRWGGGHRDVRARPVSECPTGGPCDCSSWPVKRYHDGKAFTVVVNDVT</sequence>
<dbReference type="KEGG" id="lww:102745372"/>
<feature type="region of interest" description="Disordered" evidence="2">
    <location>
        <begin position="153"/>
        <end position="178"/>
    </location>
</feature>
<evidence type="ECO:0000256" key="2">
    <source>
        <dbReference type="SAM" id="MobiDB-lite"/>
    </source>
</evidence>
<evidence type="ECO:0000313" key="3">
    <source>
        <dbReference type="Proteomes" id="UP000245341"/>
    </source>
</evidence>
<dbReference type="OrthoDB" id="1708389at2759"/>
<feature type="region of interest" description="Disordered" evidence="2">
    <location>
        <begin position="205"/>
        <end position="231"/>
    </location>
</feature>
<reference evidence="4" key="1">
    <citation type="submission" date="2025-08" db="UniProtKB">
        <authorList>
            <consortium name="RefSeq"/>
        </authorList>
    </citation>
    <scope>IDENTIFICATION</scope>
    <source>
        <tissue evidence="4">Liver</tissue>
    </source>
</reference>
<dbReference type="RefSeq" id="XP_030892420.1">
    <property type="nucleotide sequence ID" value="XM_031036560.1"/>
</dbReference>
<dbReference type="AlphaFoldDB" id="A0A7F8RGC9"/>
<feature type="coiled-coil region" evidence="1">
    <location>
        <begin position="103"/>
        <end position="153"/>
    </location>
</feature>
<dbReference type="GO" id="GO:0005739">
    <property type="term" value="C:mitochondrion"/>
    <property type="evidence" value="ECO:0007669"/>
    <property type="project" value="TreeGrafter"/>
</dbReference>
<dbReference type="PANTHER" id="PTHR37402:SF1">
    <property type="entry name" value="GRAM DOMAIN-CONTAINING PROTEIN 4"/>
    <property type="match status" value="1"/>
</dbReference>
<dbReference type="Proteomes" id="UP000245341">
    <property type="component" value="Unplaced"/>
</dbReference>
<name>A0A7F8RGC9_LEPWE</name>
<dbReference type="PANTHER" id="PTHR37402">
    <property type="entry name" value="GRAM DOMAIN-CONTAINING PROTEIN 4"/>
    <property type="match status" value="1"/>
</dbReference>
<accession>A0A7F8RGC9</accession>
<proteinExistence type="predicted"/>
<dbReference type="GeneID" id="102745372"/>
<feature type="compositionally biased region" description="Polar residues" evidence="2">
    <location>
        <begin position="158"/>
        <end position="172"/>
    </location>
</feature>
<dbReference type="GO" id="GO:0034164">
    <property type="term" value="P:negative regulation of toll-like receptor 9 signaling pathway"/>
    <property type="evidence" value="ECO:0007669"/>
    <property type="project" value="TreeGrafter"/>
</dbReference>
<keyword evidence="1" id="KW-0175">Coiled coil</keyword>
<evidence type="ECO:0000256" key="1">
    <source>
        <dbReference type="SAM" id="Coils"/>
    </source>
</evidence>